<dbReference type="AlphaFoldDB" id="A0AAU7JRB9"/>
<keyword evidence="2" id="KW-0378">Hydrolase</keyword>
<dbReference type="EMBL" id="CP157483">
    <property type="protein sequence ID" value="XBO42937.1"/>
    <property type="molecule type" value="Genomic_DNA"/>
</dbReference>
<accession>A0AAU7JRB9</accession>
<reference evidence="2" key="1">
    <citation type="submission" date="2024-05" db="EMBL/GenBank/DDBJ databases">
        <authorList>
            <person name="Kim S."/>
            <person name="Heo J."/>
            <person name="Choi H."/>
            <person name="Choi Y."/>
            <person name="Kwon S.-W."/>
            <person name="Kim Y."/>
        </authorList>
    </citation>
    <scope>NUCLEOTIDE SEQUENCE</scope>
    <source>
        <strain evidence="2">KACC 23699</strain>
    </source>
</reference>
<dbReference type="RefSeq" id="WP_406830362.1">
    <property type="nucleotide sequence ID" value="NZ_CP157483.1"/>
</dbReference>
<sequence length="257" mass="27676">MAREGDLDIFSRCQQDLASGDLKTCHLGQSKNPKRTVALLGDSHAGAMAPLMDRLGKRLGWDVIASTKSSCPATSARRVLNSETNDQRQLACESFNAEVDRQILDDPAISDVFVTSFTSAYDWDNIPGSALANPGPDGFQMTWKRWTDAGKRVHVLRDVPITGDRAIPNCVELAGSHPETCARARSAALPDDLAATAARAMGNPNVSVLDLTPQFCDATTCFGQIGNVIVYRDTSHISVEYAELLTPFVATQLAGLP</sequence>
<dbReference type="Pfam" id="PF19040">
    <property type="entry name" value="SGNH"/>
    <property type="match status" value="1"/>
</dbReference>
<organism evidence="2">
    <name type="scientific">Pedococcus sp. KACC 23699</name>
    <dbReference type="NCBI Taxonomy" id="3149228"/>
    <lineage>
        <taxon>Bacteria</taxon>
        <taxon>Bacillati</taxon>
        <taxon>Actinomycetota</taxon>
        <taxon>Actinomycetes</taxon>
        <taxon>Micrococcales</taxon>
        <taxon>Intrasporangiaceae</taxon>
        <taxon>Pedococcus</taxon>
    </lineage>
</organism>
<dbReference type="GO" id="GO:0016787">
    <property type="term" value="F:hydrolase activity"/>
    <property type="evidence" value="ECO:0007669"/>
    <property type="project" value="UniProtKB-KW"/>
</dbReference>
<evidence type="ECO:0000259" key="1">
    <source>
        <dbReference type="Pfam" id="PF19040"/>
    </source>
</evidence>
<gene>
    <name evidence="2" type="ORF">ABEG17_15375</name>
</gene>
<dbReference type="InterPro" id="IPR043968">
    <property type="entry name" value="SGNH"/>
</dbReference>
<feature type="domain" description="SGNH" evidence="1">
    <location>
        <begin position="12"/>
        <end position="250"/>
    </location>
</feature>
<proteinExistence type="predicted"/>
<name>A0AAU7JRB9_9MICO</name>
<protein>
    <submittedName>
        <fullName evidence="2">SGNH hydrolase domain-containing protein</fullName>
    </submittedName>
</protein>
<evidence type="ECO:0000313" key="2">
    <source>
        <dbReference type="EMBL" id="XBO42937.1"/>
    </source>
</evidence>